<dbReference type="PANTHER" id="PTHR38011">
    <property type="entry name" value="DIHYDROFOLATE REDUCTASE FAMILY PROTEIN (AFU_ORTHOLOGUE AFUA_8G06820)"/>
    <property type="match status" value="1"/>
</dbReference>
<comment type="function">
    <text evidence="1 10">Converts 2,5-diamino-6-(ribosylamino)-4(3h)-pyrimidinone 5'-phosphate into 5-amino-6-(ribosylamino)-2,4(1h,3h)-pyrimidinedione 5'-phosphate.</text>
</comment>
<evidence type="ECO:0000256" key="2">
    <source>
        <dbReference type="ARBA" id="ARBA00004882"/>
    </source>
</evidence>
<dbReference type="InterPro" id="IPR002125">
    <property type="entry name" value="CMP_dCMP_dom"/>
</dbReference>
<name>A0ABY7TXF3_9SPHN</name>
<comment type="cofactor">
    <cofactor evidence="10">
        <name>Zn(2+)</name>
        <dbReference type="ChEBI" id="CHEBI:29105"/>
    </cofactor>
    <text evidence="10">Binds 1 zinc ion.</text>
</comment>
<dbReference type="Pfam" id="PF00383">
    <property type="entry name" value="dCMP_cyt_deam_1"/>
    <property type="match status" value="1"/>
</dbReference>
<evidence type="ECO:0000256" key="1">
    <source>
        <dbReference type="ARBA" id="ARBA00002151"/>
    </source>
</evidence>
<evidence type="ECO:0000256" key="9">
    <source>
        <dbReference type="ARBA" id="ARBA00023268"/>
    </source>
</evidence>
<keyword evidence="10" id="KW-0479">Metal-binding</keyword>
<comment type="catalytic activity">
    <reaction evidence="10">
        <text>5-amino-6-(5-phospho-D-ribitylamino)uracil + NADP(+) = 5-amino-6-(5-phospho-D-ribosylamino)uracil + NADPH + H(+)</text>
        <dbReference type="Rhea" id="RHEA:17845"/>
        <dbReference type="ChEBI" id="CHEBI:15378"/>
        <dbReference type="ChEBI" id="CHEBI:57783"/>
        <dbReference type="ChEBI" id="CHEBI:58349"/>
        <dbReference type="ChEBI" id="CHEBI:58421"/>
        <dbReference type="ChEBI" id="CHEBI:58453"/>
        <dbReference type="EC" id="1.1.1.193"/>
    </reaction>
</comment>
<dbReference type="PANTHER" id="PTHR38011:SF7">
    <property type="entry name" value="2,5-DIAMINO-6-RIBOSYLAMINO-4(3H)-PYRIMIDINONE 5'-PHOSPHATE REDUCTASE"/>
    <property type="match status" value="1"/>
</dbReference>
<dbReference type="SUPFAM" id="SSF53927">
    <property type="entry name" value="Cytidine deaminase-like"/>
    <property type="match status" value="1"/>
</dbReference>
<dbReference type="PIRSF" id="PIRSF006769">
    <property type="entry name" value="RibD"/>
    <property type="match status" value="1"/>
</dbReference>
<keyword evidence="8 10" id="KW-0560">Oxidoreductase</keyword>
<gene>
    <name evidence="12" type="primary">ribD</name>
    <name evidence="12" type="ORF">PQ457_00800</name>
</gene>
<evidence type="ECO:0000313" key="13">
    <source>
        <dbReference type="Proteomes" id="UP001218231"/>
    </source>
</evidence>
<keyword evidence="10 12" id="KW-0378">Hydrolase</keyword>
<dbReference type="GO" id="GO:0008703">
    <property type="term" value="F:5-amino-6-(5-phosphoribosylamino)uracil reductase activity"/>
    <property type="evidence" value="ECO:0007669"/>
    <property type="project" value="UniProtKB-EC"/>
</dbReference>
<dbReference type="Gene3D" id="3.40.140.10">
    <property type="entry name" value="Cytidine Deaminase, domain 2"/>
    <property type="match status" value="1"/>
</dbReference>
<dbReference type="EC" id="1.1.1.193" evidence="10"/>
<dbReference type="Gene3D" id="3.40.430.10">
    <property type="entry name" value="Dihydrofolate Reductase, subunit A"/>
    <property type="match status" value="2"/>
</dbReference>
<evidence type="ECO:0000256" key="8">
    <source>
        <dbReference type="ARBA" id="ARBA00023002"/>
    </source>
</evidence>
<dbReference type="InterPro" id="IPR024072">
    <property type="entry name" value="DHFR-like_dom_sf"/>
</dbReference>
<dbReference type="InterPro" id="IPR050765">
    <property type="entry name" value="Riboflavin_Biosynth_HTPR"/>
</dbReference>
<dbReference type="PROSITE" id="PS51747">
    <property type="entry name" value="CYT_DCMP_DEAMINASES_2"/>
    <property type="match status" value="1"/>
</dbReference>
<keyword evidence="6 10" id="KW-0686">Riboflavin biosynthesis</keyword>
<comment type="catalytic activity">
    <reaction evidence="10">
        <text>2,5-diamino-6-hydroxy-4-(5-phosphoribosylamino)-pyrimidine + H2O + H(+) = 5-amino-6-(5-phospho-D-ribosylamino)uracil + NH4(+)</text>
        <dbReference type="Rhea" id="RHEA:21868"/>
        <dbReference type="ChEBI" id="CHEBI:15377"/>
        <dbReference type="ChEBI" id="CHEBI:15378"/>
        <dbReference type="ChEBI" id="CHEBI:28938"/>
        <dbReference type="ChEBI" id="CHEBI:58453"/>
        <dbReference type="ChEBI" id="CHEBI:58614"/>
        <dbReference type="EC" id="3.5.4.26"/>
    </reaction>
</comment>
<dbReference type="CDD" id="cd01284">
    <property type="entry name" value="Riboflavin_deaminase-reductase"/>
    <property type="match status" value="1"/>
</dbReference>
<protein>
    <recommendedName>
        <fullName evidence="10">Riboflavin biosynthesis protein RibD</fullName>
    </recommendedName>
    <domain>
        <recommendedName>
            <fullName evidence="10">Diaminohydroxyphosphoribosylaminopyrimidine deaminase</fullName>
            <shortName evidence="10">DRAP deaminase</shortName>
            <ecNumber evidence="10">3.5.4.26</ecNumber>
        </recommendedName>
        <alternativeName>
            <fullName evidence="10">Riboflavin-specific deaminase</fullName>
        </alternativeName>
    </domain>
    <domain>
        <recommendedName>
            <fullName evidence="10">5-amino-6-(5-phosphoribosylamino)uracil reductase</fullName>
            <ecNumber evidence="10">1.1.1.193</ecNumber>
        </recommendedName>
        <alternativeName>
            <fullName evidence="10">HTP reductase</fullName>
        </alternativeName>
    </domain>
</protein>
<proteinExistence type="inferred from homology"/>
<dbReference type="SUPFAM" id="SSF53597">
    <property type="entry name" value="Dihydrofolate reductase-like"/>
    <property type="match status" value="1"/>
</dbReference>
<evidence type="ECO:0000256" key="3">
    <source>
        <dbReference type="ARBA" id="ARBA00004910"/>
    </source>
</evidence>
<evidence type="ECO:0000259" key="11">
    <source>
        <dbReference type="PROSITE" id="PS51747"/>
    </source>
</evidence>
<dbReference type="EMBL" id="CP117417">
    <property type="protein sequence ID" value="WCT77565.1"/>
    <property type="molecule type" value="Genomic_DNA"/>
</dbReference>
<keyword evidence="13" id="KW-1185">Reference proteome</keyword>
<comment type="similarity">
    <text evidence="5 10">In the C-terminal section; belongs to the HTP reductase family.</text>
</comment>
<dbReference type="EC" id="3.5.4.26" evidence="10"/>
<organism evidence="12 13">
    <name type="scientific">Novosphingobium humi</name>
    <dbReference type="NCBI Taxonomy" id="2282397"/>
    <lineage>
        <taxon>Bacteria</taxon>
        <taxon>Pseudomonadati</taxon>
        <taxon>Pseudomonadota</taxon>
        <taxon>Alphaproteobacteria</taxon>
        <taxon>Sphingomonadales</taxon>
        <taxon>Sphingomonadaceae</taxon>
        <taxon>Novosphingobium</taxon>
    </lineage>
</organism>
<accession>A0ABY7TXF3</accession>
<evidence type="ECO:0000256" key="6">
    <source>
        <dbReference type="ARBA" id="ARBA00022619"/>
    </source>
</evidence>
<evidence type="ECO:0000256" key="5">
    <source>
        <dbReference type="ARBA" id="ARBA00007417"/>
    </source>
</evidence>
<feature type="domain" description="CMP/dCMP-type deaminase" evidence="11">
    <location>
        <begin position="4"/>
        <end position="125"/>
    </location>
</feature>
<sequence length="329" mass="34355">MANSADLRWLAAAARLSARARPLSRPNPGVGAIIVRDGVVVSRGWTQGGGRPHAEAVALNGVDARGATMYVTLEPCAHVSARGPACADLVAASGLARVVIGCGDPDPRTAGEGIARIRSAGIAVEQVDCPFSRASLAGYLAQRTKGRPHVTLKLAMSLDGCIARANGESQWITGAEARAHTHAMRAQSDAILVGGGTLRADNPRLDVRLPGLEGQSPRRLVLTHGAAPDGWDALPSPEAIHGLRDDLYLFVEGGAGAAAAFLRAGLVDRLLLYRAPILIGGGRQGVGDYGLSALAQAHDRWHKTDQRQLGKDTLEIYEANPCLPALSPL</sequence>
<keyword evidence="10" id="KW-0862">Zinc</keyword>
<comment type="similarity">
    <text evidence="4 10">In the N-terminal section; belongs to the cytidine and deoxycytidylate deaminase family.</text>
</comment>
<reference evidence="12 13" key="1">
    <citation type="submission" date="2023-02" db="EMBL/GenBank/DDBJ databases">
        <title>Genome sequence of Novosphingobium humi KACC 19094.</title>
        <authorList>
            <person name="Kim S."/>
            <person name="Heo J."/>
            <person name="Kwon S.-W."/>
        </authorList>
    </citation>
    <scope>NUCLEOTIDE SEQUENCE [LARGE SCALE GENOMIC DNA]</scope>
    <source>
        <strain evidence="12 13">KACC 19094</strain>
    </source>
</reference>
<evidence type="ECO:0000313" key="12">
    <source>
        <dbReference type="EMBL" id="WCT77565.1"/>
    </source>
</evidence>
<keyword evidence="7 10" id="KW-0521">NADP</keyword>
<comment type="pathway">
    <text evidence="2 10">Cofactor biosynthesis; riboflavin biosynthesis; 5-amino-6-(D-ribitylamino)uracil from GTP: step 2/4.</text>
</comment>
<dbReference type="InterPro" id="IPR002734">
    <property type="entry name" value="RibDG_C"/>
</dbReference>
<dbReference type="InterPro" id="IPR004794">
    <property type="entry name" value="Eubact_RibD"/>
</dbReference>
<keyword evidence="9" id="KW-0511">Multifunctional enzyme</keyword>
<dbReference type="Proteomes" id="UP001218231">
    <property type="component" value="Chromosome"/>
</dbReference>
<evidence type="ECO:0000256" key="10">
    <source>
        <dbReference type="PIRNR" id="PIRNR006769"/>
    </source>
</evidence>
<evidence type="ECO:0000256" key="7">
    <source>
        <dbReference type="ARBA" id="ARBA00022857"/>
    </source>
</evidence>
<dbReference type="Pfam" id="PF01872">
    <property type="entry name" value="RibD_C"/>
    <property type="match status" value="2"/>
</dbReference>
<dbReference type="GO" id="GO:0008835">
    <property type="term" value="F:diaminohydroxyphosphoribosylaminopyrimidine deaminase activity"/>
    <property type="evidence" value="ECO:0007669"/>
    <property type="project" value="UniProtKB-EC"/>
</dbReference>
<dbReference type="RefSeq" id="WP_273617935.1">
    <property type="nucleotide sequence ID" value="NZ_CP117417.1"/>
</dbReference>
<dbReference type="NCBIfam" id="TIGR00326">
    <property type="entry name" value="eubact_ribD"/>
    <property type="match status" value="1"/>
</dbReference>
<dbReference type="InterPro" id="IPR016193">
    <property type="entry name" value="Cytidine_deaminase-like"/>
</dbReference>
<evidence type="ECO:0000256" key="4">
    <source>
        <dbReference type="ARBA" id="ARBA00005259"/>
    </source>
</evidence>
<comment type="pathway">
    <text evidence="3 10">Cofactor biosynthesis; riboflavin biosynthesis; 5-amino-6-(D-ribitylamino)uracil from GTP: step 3/4.</text>
</comment>